<dbReference type="GO" id="GO:0070877">
    <property type="term" value="C:microprocessor complex"/>
    <property type="evidence" value="ECO:0007669"/>
    <property type="project" value="TreeGrafter"/>
</dbReference>
<evidence type="ECO:0000256" key="2">
    <source>
        <dbReference type="SAM" id="MobiDB-lite"/>
    </source>
</evidence>
<feature type="compositionally biased region" description="Basic and acidic residues" evidence="2">
    <location>
        <begin position="205"/>
        <end position="246"/>
    </location>
</feature>
<accession>A0A7R9LDR9</accession>
<feature type="compositionally biased region" description="Basic residues" evidence="2">
    <location>
        <begin position="189"/>
        <end position="202"/>
    </location>
</feature>
<dbReference type="PANTHER" id="PTHR11207:SF0">
    <property type="entry name" value="RIBONUCLEASE 3"/>
    <property type="match status" value="1"/>
</dbReference>
<dbReference type="GO" id="GO:0004525">
    <property type="term" value="F:ribonuclease III activity"/>
    <property type="evidence" value="ECO:0007669"/>
    <property type="project" value="TreeGrafter"/>
</dbReference>
<dbReference type="AlphaFoldDB" id="A0A7R9LDR9"/>
<dbReference type="PANTHER" id="PTHR11207">
    <property type="entry name" value="RIBONUCLEASE III"/>
    <property type="match status" value="1"/>
</dbReference>
<name>A0A7R9LDR9_9ACAR</name>
<sequence length="777" mass="88918">MSSRMPCNHPMSGCVPSLPSMSSAAIPSPLMPSVPPMVAMNGCDQWSAVWTTPPNPYQPFAYQPLSGQSAIGSQPMPSYVMNGFNNPWNAMSLMRPQMSPFLATNCAESHPLFGAMSALTAAASVPSLPSQRYPQSCDNNGSNGSQTQRNNTYNTSFDVLSSHSSHQKKLYSSHKNRESYERVDTNRDHKNRRKRDFSHKTSHQLSDKSRHKPNERISDRRDHCLSDKTSDAKPNKTGDKSSEPESKRKRYPKSRSREETPKASNEDNRHSSRVSKESTDRTQTSATEATDEVLPKAVVEWIRCSPSELFYECRRDNAESVSATKRLIDLQKRFRYELIERAERAVQSKPKFELPVRTVRLKAPKPVLSSDSSSCGESDSNDDDCEDTAYEELERKKRHPLRLHEELWFNDVGEMNDGPLCRCSQKARKTGIRHGIYPGEEHLEPCDPLANNRHRLHHYRIHITPDTNFATKFPTVIAHDGHEFVFEGYSLLSHWPLTDPIACKVIRFNIEYTVTFVAERFPANFAVEDLELFARFVFAETLELVDLNLKAHREGEDSCPRFHFLPRFGRPLDDNGKELLSMNVMNDGPLCRCSQKARKTGIRHGIYPGEEHLEPCDPLANNRHRLHHYRIHITPDTNFATKFPTVIAHDGHEFVFEGYSLLSHWPLTDPIACKVIRFNIEYTVTFVAERFPANFAVEDLELFARFVFAETLELVDLNLKAHREGEDSCPRFHFLPRFGRPLDDNGKELLSMNVVLQYLLANNELIIDEKRLDDYRR</sequence>
<feature type="compositionally biased region" description="Low complexity" evidence="2">
    <location>
        <begin position="369"/>
        <end position="378"/>
    </location>
</feature>
<feature type="compositionally biased region" description="Basic residues" evidence="2">
    <location>
        <begin position="165"/>
        <end position="174"/>
    </location>
</feature>
<evidence type="ECO:0000313" key="3">
    <source>
        <dbReference type="EMBL" id="CAD7639830.1"/>
    </source>
</evidence>
<gene>
    <name evidence="3" type="ORF">ONB1V03_LOCUS2234</name>
</gene>
<feature type="compositionally biased region" description="Basic and acidic residues" evidence="2">
    <location>
        <begin position="255"/>
        <end position="280"/>
    </location>
</feature>
<evidence type="ECO:0000256" key="1">
    <source>
        <dbReference type="ARBA" id="ARBA00022884"/>
    </source>
</evidence>
<keyword evidence="1" id="KW-0694">RNA-binding</keyword>
<dbReference type="EMBL" id="CAJPVJ010000486">
    <property type="protein sequence ID" value="CAG2162642.1"/>
    <property type="molecule type" value="Genomic_DNA"/>
</dbReference>
<dbReference type="Proteomes" id="UP000728032">
    <property type="component" value="Unassembled WGS sequence"/>
</dbReference>
<dbReference type="OrthoDB" id="67027at2759"/>
<dbReference type="GO" id="GO:0031053">
    <property type="term" value="P:primary miRNA processing"/>
    <property type="evidence" value="ECO:0007669"/>
    <property type="project" value="TreeGrafter"/>
</dbReference>
<feature type="non-terminal residue" evidence="3">
    <location>
        <position position="777"/>
    </location>
</feature>
<dbReference type="GO" id="GO:0003723">
    <property type="term" value="F:RNA binding"/>
    <property type="evidence" value="ECO:0007669"/>
    <property type="project" value="UniProtKB-KW"/>
</dbReference>
<dbReference type="EMBL" id="OC915311">
    <property type="protein sequence ID" value="CAD7639830.1"/>
    <property type="molecule type" value="Genomic_DNA"/>
</dbReference>
<feature type="region of interest" description="Disordered" evidence="2">
    <location>
        <begin position="128"/>
        <end position="289"/>
    </location>
</feature>
<protein>
    <submittedName>
        <fullName evidence="3">Uncharacterized protein</fullName>
    </submittedName>
</protein>
<reference evidence="3" key="1">
    <citation type="submission" date="2020-11" db="EMBL/GenBank/DDBJ databases">
        <authorList>
            <person name="Tran Van P."/>
        </authorList>
    </citation>
    <scope>NUCLEOTIDE SEQUENCE</scope>
</reference>
<keyword evidence="4" id="KW-1185">Reference proteome</keyword>
<feature type="compositionally biased region" description="Basic and acidic residues" evidence="2">
    <location>
        <begin position="175"/>
        <end position="188"/>
    </location>
</feature>
<feature type="region of interest" description="Disordered" evidence="2">
    <location>
        <begin position="365"/>
        <end position="386"/>
    </location>
</feature>
<dbReference type="GO" id="GO:0031054">
    <property type="term" value="P:pre-miRNA processing"/>
    <property type="evidence" value="ECO:0007669"/>
    <property type="project" value="TreeGrafter"/>
</dbReference>
<evidence type="ECO:0000313" key="4">
    <source>
        <dbReference type="Proteomes" id="UP000728032"/>
    </source>
</evidence>
<proteinExistence type="predicted"/>
<organism evidence="3">
    <name type="scientific">Oppiella nova</name>
    <dbReference type="NCBI Taxonomy" id="334625"/>
    <lineage>
        <taxon>Eukaryota</taxon>
        <taxon>Metazoa</taxon>
        <taxon>Ecdysozoa</taxon>
        <taxon>Arthropoda</taxon>
        <taxon>Chelicerata</taxon>
        <taxon>Arachnida</taxon>
        <taxon>Acari</taxon>
        <taxon>Acariformes</taxon>
        <taxon>Sarcoptiformes</taxon>
        <taxon>Oribatida</taxon>
        <taxon>Brachypylina</taxon>
        <taxon>Oppioidea</taxon>
        <taxon>Oppiidae</taxon>
        <taxon>Oppiella</taxon>
    </lineage>
</organism>
<feature type="compositionally biased region" description="Polar residues" evidence="2">
    <location>
        <begin position="128"/>
        <end position="164"/>
    </location>
</feature>